<dbReference type="EMBL" id="CP034463">
    <property type="protein sequence ID" value="AZP22396.1"/>
    <property type="molecule type" value="Genomic_DNA"/>
</dbReference>
<dbReference type="RefSeq" id="WP_126276198.1">
    <property type="nucleotide sequence ID" value="NZ_CP034463.1"/>
</dbReference>
<dbReference type="NCBIfam" id="TIGR04354">
    <property type="entry name" value="amphi-Trp"/>
    <property type="match status" value="1"/>
</dbReference>
<evidence type="ECO:0000259" key="1">
    <source>
        <dbReference type="Pfam" id="PF20068"/>
    </source>
</evidence>
<dbReference type="Proteomes" id="UP000280197">
    <property type="component" value="Chromosome"/>
</dbReference>
<sequence length="84" mass="9361">MSDLEFEQKRTLSRVEAADQLEAVAAALRRGGQAELDIGPGRLTVRIPDELRTELEVELEDGEIDLEIELSWRTPQAGRAADED</sequence>
<gene>
    <name evidence="2" type="ORF">EJC51_43760</name>
</gene>
<protein>
    <submittedName>
        <fullName evidence="2">Amphi-Trp domain-containing protein</fullName>
    </submittedName>
</protein>
<evidence type="ECO:0000313" key="2">
    <source>
        <dbReference type="EMBL" id="AZP22396.1"/>
    </source>
</evidence>
<proteinExistence type="predicted"/>
<dbReference type="Pfam" id="PF20068">
    <property type="entry name" value="Amphi-Trp"/>
    <property type="match status" value="1"/>
</dbReference>
<dbReference type="KEGG" id="saqu:EJC51_43760"/>
<keyword evidence="3" id="KW-1185">Reference proteome</keyword>
<dbReference type="AlphaFoldDB" id="A0A3Q9C5K9"/>
<organism evidence="2 3">
    <name type="scientific">Streptomyces aquilus</name>
    <dbReference type="NCBI Taxonomy" id="2548456"/>
    <lineage>
        <taxon>Bacteria</taxon>
        <taxon>Bacillati</taxon>
        <taxon>Actinomycetota</taxon>
        <taxon>Actinomycetes</taxon>
        <taxon>Kitasatosporales</taxon>
        <taxon>Streptomycetaceae</taxon>
        <taxon>Streptomyces</taxon>
    </lineage>
</organism>
<name>A0A3Q9C5K9_9ACTN</name>
<evidence type="ECO:0000313" key="3">
    <source>
        <dbReference type="Proteomes" id="UP000280197"/>
    </source>
</evidence>
<feature type="domain" description="Amphi-Trp" evidence="1">
    <location>
        <begin position="4"/>
        <end position="79"/>
    </location>
</feature>
<reference evidence="2 3" key="1">
    <citation type="submission" date="2018-12" db="EMBL/GenBank/DDBJ databases">
        <authorList>
            <person name="Li K."/>
        </authorList>
    </citation>
    <scope>NUCLEOTIDE SEQUENCE [LARGE SCALE GENOMIC DNA]</scope>
    <source>
        <strain evidence="3">CR22</strain>
    </source>
</reference>
<accession>A0A3Q9C5K9</accession>
<dbReference type="InterPro" id="IPR027598">
    <property type="entry name" value="Amphi-Trp_dom"/>
</dbReference>